<dbReference type="InterPro" id="IPR001789">
    <property type="entry name" value="Sig_transdc_resp-reg_receiver"/>
</dbReference>
<dbReference type="PANTHER" id="PTHR44591">
    <property type="entry name" value="STRESS RESPONSE REGULATOR PROTEIN 1"/>
    <property type="match status" value="1"/>
</dbReference>
<proteinExistence type="predicted"/>
<reference evidence="5" key="1">
    <citation type="journal article" date="2019" name="Int. J. Syst. Evol. Microbiol.">
        <title>The Global Catalogue of Microorganisms (GCM) 10K type strain sequencing project: providing services to taxonomists for standard genome sequencing and annotation.</title>
        <authorList>
            <consortium name="The Broad Institute Genomics Platform"/>
            <consortium name="The Broad Institute Genome Sequencing Center for Infectious Disease"/>
            <person name="Wu L."/>
            <person name="Ma J."/>
        </authorList>
    </citation>
    <scope>NUCLEOTIDE SEQUENCE [LARGE SCALE GENOMIC DNA]</scope>
    <source>
        <strain evidence="5">JCM 18283</strain>
    </source>
</reference>
<dbReference type="EMBL" id="BAABJI010000002">
    <property type="protein sequence ID" value="GAA4915781.1"/>
    <property type="molecule type" value="Genomic_DNA"/>
</dbReference>
<keyword evidence="1 2" id="KW-0597">Phosphoprotein</keyword>
<evidence type="ECO:0000259" key="3">
    <source>
        <dbReference type="PROSITE" id="PS50110"/>
    </source>
</evidence>
<dbReference type="SUPFAM" id="SSF52172">
    <property type="entry name" value="CheY-like"/>
    <property type="match status" value="1"/>
</dbReference>
<sequence>MVKNILIIDDQPEMLELMTDVLTPEGFTVTALLYTDNIVQTVNIYQPDIVLLDHLLAGVNGGELCREIKTHPLTSSLPVLLLSGYPRLLEAFGDYGCDAFISKPFDLDELITTIKSCLDKSAYAHA</sequence>
<comment type="caution">
    <text evidence="4">The sequence shown here is derived from an EMBL/GenBank/DDBJ whole genome shotgun (WGS) entry which is preliminary data.</text>
</comment>
<name>A0ABP9FTN9_9SPHI</name>
<evidence type="ECO:0000256" key="1">
    <source>
        <dbReference type="ARBA" id="ARBA00022553"/>
    </source>
</evidence>
<dbReference type="Proteomes" id="UP001501436">
    <property type="component" value="Unassembled WGS sequence"/>
</dbReference>
<feature type="modified residue" description="4-aspartylphosphate" evidence="2">
    <location>
        <position position="53"/>
    </location>
</feature>
<evidence type="ECO:0000313" key="5">
    <source>
        <dbReference type="Proteomes" id="UP001501436"/>
    </source>
</evidence>
<dbReference type="Pfam" id="PF00072">
    <property type="entry name" value="Response_reg"/>
    <property type="match status" value="1"/>
</dbReference>
<organism evidence="4 5">
    <name type="scientific">Mucilaginibacter defluvii</name>
    <dbReference type="NCBI Taxonomy" id="1196019"/>
    <lineage>
        <taxon>Bacteria</taxon>
        <taxon>Pseudomonadati</taxon>
        <taxon>Bacteroidota</taxon>
        <taxon>Sphingobacteriia</taxon>
        <taxon>Sphingobacteriales</taxon>
        <taxon>Sphingobacteriaceae</taxon>
        <taxon>Mucilaginibacter</taxon>
    </lineage>
</organism>
<dbReference type="Gene3D" id="3.40.50.2300">
    <property type="match status" value="1"/>
</dbReference>
<dbReference type="SMART" id="SM00448">
    <property type="entry name" value="REC"/>
    <property type="match status" value="1"/>
</dbReference>
<evidence type="ECO:0000256" key="2">
    <source>
        <dbReference type="PROSITE-ProRule" id="PRU00169"/>
    </source>
</evidence>
<dbReference type="PANTHER" id="PTHR44591:SF3">
    <property type="entry name" value="RESPONSE REGULATORY DOMAIN-CONTAINING PROTEIN"/>
    <property type="match status" value="1"/>
</dbReference>
<dbReference type="InterPro" id="IPR050595">
    <property type="entry name" value="Bact_response_regulator"/>
</dbReference>
<evidence type="ECO:0000313" key="4">
    <source>
        <dbReference type="EMBL" id="GAA4915781.1"/>
    </source>
</evidence>
<keyword evidence="5" id="KW-1185">Reference proteome</keyword>
<accession>A0ABP9FTN9</accession>
<dbReference type="PROSITE" id="PS50110">
    <property type="entry name" value="RESPONSE_REGULATORY"/>
    <property type="match status" value="1"/>
</dbReference>
<dbReference type="InterPro" id="IPR011006">
    <property type="entry name" value="CheY-like_superfamily"/>
</dbReference>
<gene>
    <name evidence="4" type="ORF">GCM10023313_19160</name>
</gene>
<dbReference type="RefSeq" id="WP_345330969.1">
    <property type="nucleotide sequence ID" value="NZ_BAABJI010000002.1"/>
</dbReference>
<protein>
    <recommendedName>
        <fullName evidence="3">Response regulatory domain-containing protein</fullName>
    </recommendedName>
</protein>
<feature type="domain" description="Response regulatory" evidence="3">
    <location>
        <begin position="4"/>
        <end position="118"/>
    </location>
</feature>